<feature type="compositionally biased region" description="Acidic residues" evidence="1">
    <location>
        <begin position="208"/>
        <end position="222"/>
    </location>
</feature>
<sequence length="222" mass="24500">MEKKPSSGGRGRSAKFFRTCFLCCNFFGKVEDSEAQKEEIGPAAEASAELRLLCSYGGRLAPLDSFNYSQIYRGGENRFIAVDRRCSAADLLRRLSTDFLGGRSFTLKYHISGPGLNAFITVVTDEDLRFMIEEYDRLTTSAHPLRPPPPTVGPPRPPLPTVGPPRPPLPLPPLPAAWRYLRVFLCPASPETGVLSRAVSPSVPRSSEEEDEFSEDDSDYDG</sequence>
<dbReference type="PANTHER" id="PTHR31066:SF27">
    <property type="entry name" value="EXPRESSED PROTEIN"/>
    <property type="match status" value="1"/>
</dbReference>
<dbReference type="InterPro" id="IPR000270">
    <property type="entry name" value="PB1_dom"/>
</dbReference>
<dbReference type="EMBL" id="JBBNAF010000009">
    <property type="protein sequence ID" value="KAK9115418.1"/>
    <property type="molecule type" value="Genomic_DNA"/>
</dbReference>
<name>A0AAP0NQD2_9MAGN</name>
<dbReference type="PANTHER" id="PTHR31066">
    <property type="entry name" value="OS05G0427100 PROTEIN-RELATED"/>
    <property type="match status" value="1"/>
</dbReference>
<dbReference type="AlphaFoldDB" id="A0AAP0NQD2"/>
<accession>A0AAP0NQD2</accession>
<dbReference type="SMART" id="SM00666">
    <property type="entry name" value="PB1"/>
    <property type="match status" value="1"/>
</dbReference>
<proteinExistence type="predicted"/>
<keyword evidence="4" id="KW-1185">Reference proteome</keyword>
<evidence type="ECO:0000313" key="4">
    <source>
        <dbReference type="Proteomes" id="UP001420932"/>
    </source>
</evidence>
<feature type="region of interest" description="Disordered" evidence="1">
    <location>
        <begin position="140"/>
        <end position="167"/>
    </location>
</feature>
<dbReference type="SUPFAM" id="SSF54277">
    <property type="entry name" value="CAD &amp; PB1 domains"/>
    <property type="match status" value="1"/>
</dbReference>
<dbReference type="Proteomes" id="UP001420932">
    <property type="component" value="Unassembled WGS sequence"/>
</dbReference>
<feature type="domain" description="PB1" evidence="2">
    <location>
        <begin position="65"/>
        <end position="148"/>
    </location>
</feature>
<protein>
    <recommendedName>
        <fullName evidence="2">PB1 domain-containing protein</fullName>
    </recommendedName>
</protein>
<feature type="compositionally biased region" description="Pro residues" evidence="1">
    <location>
        <begin position="145"/>
        <end position="167"/>
    </location>
</feature>
<evidence type="ECO:0000313" key="3">
    <source>
        <dbReference type="EMBL" id="KAK9115418.1"/>
    </source>
</evidence>
<dbReference type="InterPro" id="IPR053198">
    <property type="entry name" value="Gynoecium_Dev_Regulator"/>
</dbReference>
<reference evidence="3 4" key="1">
    <citation type="submission" date="2024-01" db="EMBL/GenBank/DDBJ databases">
        <title>Genome assemblies of Stephania.</title>
        <authorList>
            <person name="Yang L."/>
        </authorList>
    </citation>
    <scope>NUCLEOTIDE SEQUENCE [LARGE SCALE GENOMIC DNA]</scope>
    <source>
        <strain evidence="3">YNDBR</strain>
        <tissue evidence="3">Leaf</tissue>
    </source>
</reference>
<evidence type="ECO:0000256" key="1">
    <source>
        <dbReference type="SAM" id="MobiDB-lite"/>
    </source>
</evidence>
<gene>
    <name evidence="3" type="ORF">Syun_022215</name>
</gene>
<feature type="region of interest" description="Disordered" evidence="1">
    <location>
        <begin position="194"/>
        <end position="222"/>
    </location>
</feature>
<dbReference type="Pfam" id="PF00564">
    <property type="entry name" value="PB1"/>
    <property type="match status" value="1"/>
</dbReference>
<comment type="caution">
    <text evidence="3">The sequence shown here is derived from an EMBL/GenBank/DDBJ whole genome shotgun (WGS) entry which is preliminary data.</text>
</comment>
<evidence type="ECO:0000259" key="2">
    <source>
        <dbReference type="SMART" id="SM00666"/>
    </source>
</evidence>
<organism evidence="3 4">
    <name type="scientific">Stephania yunnanensis</name>
    <dbReference type="NCBI Taxonomy" id="152371"/>
    <lineage>
        <taxon>Eukaryota</taxon>
        <taxon>Viridiplantae</taxon>
        <taxon>Streptophyta</taxon>
        <taxon>Embryophyta</taxon>
        <taxon>Tracheophyta</taxon>
        <taxon>Spermatophyta</taxon>
        <taxon>Magnoliopsida</taxon>
        <taxon>Ranunculales</taxon>
        <taxon>Menispermaceae</taxon>
        <taxon>Menispermoideae</taxon>
        <taxon>Cissampelideae</taxon>
        <taxon>Stephania</taxon>
    </lineage>
</organism>
<feature type="compositionally biased region" description="Low complexity" evidence="1">
    <location>
        <begin position="196"/>
        <end position="205"/>
    </location>
</feature>